<evidence type="ECO:0000313" key="2">
    <source>
        <dbReference type="Proteomes" id="UP000633136"/>
    </source>
</evidence>
<gene>
    <name evidence="1" type="ORF">GCM10011401_16790</name>
</gene>
<accession>A0A917EQ63</accession>
<comment type="caution">
    <text evidence="1">The sequence shown here is derived from an EMBL/GenBank/DDBJ whole genome shotgun (WGS) entry which is preliminary data.</text>
</comment>
<dbReference type="Proteomes" id="UP000633136">
    <property type="component" value="Unassembled WGS sequence"/>
</dbReference>
<protein>
    <submittedName>
        <fullName evidence="1">Uncharacterized protein</fullName>
    </submittedName>
</protein>
<dbReference type="EMBL" id="BMIS01000006">
    <property type="protein sequence ID" value="GGE70109.1"/>
    <property type="molecule type" value="Genomic_DNA"/>
</dbReference>
<proteinExistence type="predicted"/>
<reference evidence="1" key="2">
    <citation type="submission" date="2020-09" db="EMBL/GenBank/DDBJ databases">
        <authorList>
            <person name="Sun Q."/>
            <person name="Zhou Y."/>
        </authorList>
    </citation>
    <scope>NUCLEOTIDE SEQUENCE</scope>
    <source>
        <strain evidence="1">CGMCC 1.15388</strain>
    </source>
</reference>
<dbReference type="AlphaFoldDB" id="A0A917EQ63"/>
<sequence>MGALMTEGMEAVTARLQAGLVASQKISDLISEFSLGEYELASWETKNTVEEEYQALAGSMQELRELDPDFAERIPGLAEAVGVGRHISGAELEAEDEILWRSAAEELPQLQQALLQLLMHS</sequence>
<reference evidence="1" key="1">
    <citation type="journal article" date="2014" name="Int. J. Syst. Evol. Microbiol.">
        <title>Complete genome sequence of Corynebacterium casei LMG S-19264T (=DSM 44701T), isolated from a smear-ripened cheese.</title>
        <authorList>
            <consortium name="US DOE Joint Genome Institute (JGI-PGF)"/>
            <person name="Walter F."/>
            <person name="Albersmeier A."/>
            <person name="Kalinowski J."/>
            <person name="Ruckert C."/>
        </authorList>
    </citation>
    <scope>NUCLEOTIDE SEQUENCE</scope>
    <source>
        <strain evidence="1">CGMCC 1.15388</strain>
    </source>
</reference>
<evidence type="ECO:0000313" key="1">
    <source>
        <dbReference type="EMBL" id="GGE70109.1"/>
    </source>
</evidence>
<keyword evidence="2" id="KW-1185">Reference proteome</keyword>
<organism evidence="1 2">
    <name type="scientific">Nesterenkonia cremea</name>
    <dbReference type="NCBI Taxonomy" id="1882340"/>
    <lineage>
        <taxon>Bacteria</taxon>
        <taxon>Bacillati</taxon>
        <taxon>Actinomycetota</taxon>
        <taxon>Actinomycetes</taxon>
        <taxon>Micrococcales</taxon>
        <taxon>Micrococcaceae</taxon>
        <taxon>Nesterenkonia</taxon>
    </lineage>
</organism>
<name>A0A917EQ63_9MICC</name>